<comment type="caution">
    <text evidence="1">The sequence shown here is derived from an EMBL/GenBank/DDBJ whole genome shotgun (WGS) entry which is preliminary data.</text>
</comment>
<reference evidence="1 2" key="2">
    <citation type="journal article" date="2022" name="Mol. Ecol. Resour.">
        <title>The genomes of chicory, endive, great burdock and yacon provide insights into Asteraceae paleo-polyploidization history and plant inulin production.</title>
        <authorList>
            <person name="Fan W."/>
            <person name="Wang S."/>
            <person name="Wang H."/>
            <person name="Wang A."/>
            <person name="Jiang F."/>
            <person name="Liu H."/>
            <person name="Zhao H."/>
            <person name="Xu D."/>
            <person name="Zhang Y."/>
        </authorList>
    </citation>
    <scope>NUCLEOTIDE SEQUENCE [LARGE SCALE GENOMIC DNA]</scope>
    <source>
        <strain evidence="2">cv. Yunnan</strain>
        <tissue evidence="1">Leaves</tissue>
    </source>
</reference>
<reference evidence="2" key="1">
    <citation type="journal article" date="2022" name="Mol. Ecol. Resour.">
        <title>The genomes of chicory, endive, great burdock and yacon provide insights into Asteraceae palaeo-polyploidization history and plant inulin production.</title>
        <authorList>
            <person name="Fan W."/>
            <person name="Wang S."/>
            <person name="Wang H."/>
            <person name="Wang A."/>
            <person name="Jiang F."/>
            <person name="Liu H."/>
            <person name="Zhao H."/>
            <person name="Xu D."/>
            <person name="Zhang Y."/>
        </authorList>
    </citation>
    <scope>NUCLEOTIDE SEQUENCE [LARGE SCALE GENOMIC DNA]</scope>
    <source>
        <strain evidence="2">cv. Yunnan</strain>
    </source>
</reference>
<keyword evidence="2" id="KW-1185">Reference proteome</keyword>
<protein>
    <submittedName>
        <fullName evidence="1">Uncharacterized protein</fullName>
    </submittedName>
</protein>
<name>A0ACB9IND5_9ASTR</name>
<dbReference type="Proteomes" id="UP001056120">
    <property type="component" value="Linkage Group LG08"/>
</dbReference>
<gene>
    <name evidence="1" type="ORF">L1987_24960</name>
</gene>
<dbReference type="EMBL" id="CM042025">
    <property type="protein sequence ID" value="KAI3808996.1"/>
    <property type="molecule type" value="Genomic_DNA"/>
</dbReference>
<evidence type="ECO:0000313" key="1">
    <source>
        <dbReference type="EMBL" id="KAI3808996.1"/>
    </source>
</evidence>
<proteinExistence type="predicted"/>
<accession>A0ACB9IND5</accession>
<sequence length="228" mass="25629">MEEDRYVQNPPTQDLNHEDEVIDTLSLSDLMIYDNNGGPQDFYRLNDQNPSEFDDQFEFSSELLKTSVINNSVVFCGKIIPYKEHIASPNTYKLESKTSHKQRWRFVRVFKKSSKSKSNIHSETLDLKFEVPIRRVSNLASASKPRWYLLMFGFGSSSFSAHMHIRDLKKRQTSVGAKDRRDGKRSGGNGGGIGSWRLLKFLGCGGGDGGRGGGGGDNHHPTAIKELE</sequence>
<evidence type="ECO:0000313" key="2">
    <source>
        <dbReference type="Proteomes" id="UP001056120"/>
    </source>
</evidence>
<organism evidence="1 2">
    <name type="scientific">Smallanthus sonchifolius</name>
    <dbReference type="NCBI Taxonomy" id="185202"/>
    <lineage>
        <taxon>Eukaryota</taxon>
        <taxon>Viridiplantae</taxon>
        <taxon>Streptophyta</taxon>
        <taxon>Embryophyta</taxon>
        <taxon>Tracheophyta</taxon>
        <taxon>Spermatophyta</taxon>
        <taxon>Magnoliopsida</taxon>
        <taxon>eudicotyledons</taxon>
        <taxon>Gunneridae</taxon>
        <taxon>Pentapetalae</taxon>
        <taxon>asterids</taxon>
        <taxon>campanulids</taxon>
        <taxon>Asterales</taxon>
        <taxon>Asteraceae</taxon>
        <taxon>Asteroideae</taxon>
        <taxon>Heliantheae alliance</taxon>
        <taxon>Millerieae</taxon>
        <taxon>Smallanthus</taxon>
    </lineage>
</organism>